<organism evidence="1 2">
    <name type="scientific">Hyalomma asiaticum</name>
    <name type="common">Tick</name>
    <dbReference type="NCBI Taxonomy" id="266040"/>
    <lineage>
        <taxon>Eukaryota</taxon>
        <taxon>Metazoa</taxon>
        <taxon>Ecdysozoa</taxon>
        <taxon>Arthropoda</taxon>
        <taxon>Chelicerata</taxon>
        <taxon>Arachnida</taxon>
        <taxon>Acari</taxon>
        <taxon>Parasitiformes</taxon>
        <taxon>Ixodida</taxon>
        <taxon>Ixodoidea</taxon>
        <taxon>Ixodidae</taxon>
        <taxon>Hyalomminae</taxon>
        <taxon>Hyalomma</taxon>
    </lineage>
</organism>
<evidence type="ECO:0000313" key="2">
    <source>
        <dbReference type="Proteomes" id="UP000821845"/>
    </source>
</evidence>
<evidence type="ECO:0000313" key="1">
    <source>
        <dbReference type="EMBL" id="KAH6947627.1"/>
    </source>
</evidence>
<protein>
    <submittedName>
        <fullName evidence="1">Uncharacterized protein</fullName>
    </submittedName>
</protein>
<name>A0ACB7TJ90_HYAAI</name>
<proteinExistence type="predicted"/>
<keyword evidence="2" id="KW-1185">Reference proteome</keyword>
<dbReference type="Proteomes" id="UP000821845">
    <property type="component" value="Chromosome 1"/>
</dbReference>
<sequence>MLASFPRLTPPTLEESSRAASKGRRKNSQKSASPNSQEGWVDECSREPAVVKVLKEQNRRMQKEIKTMGAQYNIKEQNRTLREQTTLLNKPAGEGSQKSKKEVS</sequence>
<reference evidence="1" key="1">
    <citation type="submission" date="2020-05" db="EMBL/GenBank/DDBJ databases">
        <title>Large-scale comparative analyses of tick genomes elucidate their genetic diversity and vector capacities.</title>
        <authorList>
            <person name="Jia N."/>
            <person name="Wang J."/>
            <person name="Shi W."/>
            <person name="Du L."/>
            <person name="Sun Y."/>
            <person name="Zhan W."/>
            <person name="Jiang J."/>
            <person name="Wang Q."/>
            <person name="Zhang B."/>
            <person name="Ji P."/>
            <person name="Sakyi L.B."/>
            <person name="Cui X."/>
            <person name="Yuan T."/>
            <person name="Jiang B."/>
            <person name="Yang W."/>
            <person name="Lam T.T.-Y."/>
            <person name="Chang Q."/>
            <person name="Ding S."/>
            <person name="Wang X."/>
            <person name="Zhu J."/>
            <person name="Ruan X."/>
            <person name="Zhao L."/>
            <person name="Wei J."/>
            <person name="Que T."/>
            <person name="Du C."/>
            <person name="Cheng J."/>
            <person name="Dai P."/>
            <person name="Han X."/>
            <person name="Huang E."/>
            <person name="Gao Y."/>
            <person name="Liu J."/>
            <person name="Shao H."/>
            <person name="Ye R."/>
            <person name="Li L."/>
            <person name="Wei W."/>
            <person name="Wang X."/>
            <person name="Wang C."/>
            <person name="Yang T."/>
            <person name="Huo Q."/>
            <person name="Li W."/>
            <person name="Guo W."/>
            <person name="Chen H."/>
            <person name="Zhou L."/>
            <person name="Ni X."/>
            <person name="Tian J."/>
            <person name="Zhou Y."/>
            <person name="Sheng Y."/>
            <person name="Liu T."/>
            <person name="Pan Y."/>
            <person name="Xia L."/>
            <person name="Li J."/>
            <person name="Zhao F."/>
            <person name="Cao W."/>
        </authorList>
    </citation>
    <scope>NUCLEOTIDE SEQUENCE</scope>
    <source>
        <strain evidence="1">Hyas-2018</strain>
    </source>
</reference>
<gene>
    <name evidence="1" type="ORF">HPB50_020333</name>
</gene>
<comment type="caution">
    <text evidence="1">The sequence shown here is derived from an EMBL/GenBank/DDBJ whole genome shotgun (WGS) entry which is preliminary data.</text>
</comment>
<accession>A0ACB7TJ90</accession>
<dbReference type="EMBL" id="CM023481">
    <property type="protein sequence ID" value="KAH6947627.1"/>
    <property type="molecule type" value="Genomic_DNA"/>
</dbReference>